<evidence type="ECO:0000313" key="3">
    <source>
        <dbReference type="EMBL" id="MBB5714635.1"/>
    </source>
</evidence>
<sequence length="267" mass="28361">MRSAYLQPVSDSGSGGVRRRTVSIALTIAAHLLLLWALLRLGPSLDEPPRAKTQTSFQLLPDAGEQPQATKRATQKPAKRSTAKAASAPPRTAALPPPPIPVTVPTPAPATEPWTYLREDFDLAKVPKRARDSDDDAQGTAVAGTDSGSAGAGSAAVAGPGEGPGGQRLYPADWYREPTSTEINGYIHRAVAPGSWVTIACRTVERYHVEDCRSLGESPVGSGLGNAMRQAAWQFLVIPPTIGGRRLVGTWVRIRIDFTERGAIASR</sequence>
<feature type="compositionally biased region" description="Low complexity" evidence="1">
    <location>
        <begin position="83"/>
        <end position="94"/>
    </location>
</feature>
<feature type="compositionally biased region" description="Low complexity" evidence="1">
    <location>
        <begin position="139"/>
        <end position="159"/>
    </location>
</feature>
<keyword evidence="4" id="KW-1185">Reference proteome</keyword>
<dbReference type="AlphaFoldDB" id="A0A7W9ETZ9"/>
<protein>
    <submittedName>
        <fullName evidence="3">Protein TonB</fullName>
    </submittedName>
</protein>
<dbReference type="EMBL" id="JACIJK010000004">
    <property type="protein sequence ID" value="MBB5714635.1"/>
    <property type="molecule type" value="Genomic_DNA"/>
</dbReference>
<keyword evidence="2" id="KW-0812">Transmembrane</keyword>
<keyword evidence="2" id="KW-1133">Transmembrane helix</keyword>
<feature type="transmembrane region" description="Helical" evidence="2">
    <location>
        <begin position="21"/>
        <end position="39"/>
    </location>
</feature>
<feature type="region of interest" description="Disordered" evidence="1">
    <location>
        <begin position="127"/>
        <end position="169"/>
    </location>
</feature>
<organism evidence="3 4">
    <name type="scientific">Sphingomonas aerophila</name>
    <dbReference type="NCBI Taxonomy" id="1344948"/>
    <lineage>
        <taxon>Bacteria</taxon>
        <taxon>Pseudomonadati</taxon>
        <taxon>Pseudomonadota</taxon>
        <taxon>Alphaproteobacteria</taxon>
        <taxon>Sphingomonadales</taxon>
        <taxon>Sphingomonadaceae</taxon>
        <taxon>Sphingomonas</taxon>
    </lineage>
</organism>
<accession>A0A7W9ETZ9</accession>
<comment type="caution">
    <text evidence="3">The sequence shown here is derived from an EMBL/GenBank/DDBJ whole genome shotgun (WGS) entry which is preliminary data.</text>
</comment>
<evidence type="ECO:0000313" key="4">
    <source>
        <dbReference type="Proteomes" id="UP000546200"/>
    </source>
</evidence>
<gene>
    <name evidence="3" type="ORF">FHS94_001471</name>
</gene>
<evidence type="ECO:0000256" key="2">
    <source>
        <dbReference type="SAM" id="Phobius"/>
    </source>
</evidence>
<reference evidence="3 4" key="1">
    <citation type="submission" date="2020-08" db="EMBL/GenBank/DDBJ databases">
        <title>Genomic Encyclopedia of Type Strains, Phase IV (KMG-IV): sequencing the most valuable type-strain genomes for metagenomic binning, comparative biology and taxonomic classification.</title>
        <authorList>
            <person name="Goeker M."/>
        </authorList>
    </citation>
    <scope>NUCLEOTIDE SEQUENCE [LARGE SCALE GENOMIC DNA]</scope>
    <source>
        <strain evidence="3 4">DSM 100044</strain>
    </source>
</reference>
<feature type="compositionally biased region" description="Basic residues" evidence="1">
    <location>
        <begin position="73"/>
        <end position="82"/>
    </location>
</feature>
<feature type="region of interest" description="Disordered" evidence="1">
    <location>
        <begin position="58"/>
        <end position="108"/>
    </location>
</feature>
<keyword evidence="2" id="KW-0472">Membrane</keyword>
<proteinExistence type="predicted"/>
<feature type="compositionally biased region" description="Pro residues" evidence="1">
    <location>
        <begin position="95"/>
        <end position="108"/>
    </location>
</feature>
<evidence type="ECO:0000256" key="1">
    <source>
        <dbReference type="SAM" id="MobiDB-lite"/>
    </source>
</evidence>
<name>A0A7W9ETZ9_9SPHN</name>
<dbReference type="RefSeq" id="WP_184056141.1">
    <property type="nucleotide sequence ID" value="NZ_JACIJK010000004.1"/>
</dbReference>
<dbReference type="Proteomes" id="UP000546200">
    <property type="component" value="Unassembled WGS sequence"/>
</dbReference>